<comment type="caution">
    <text evidence="2">The sequence shown here is derived from an EMBL/GenBank/DDBJ whole genome shotgun (WGS) entry which is preliminary data.</text>
</comment>
<dbReference type="Proteomes" id="UP000679725">
    <property type="component" value="Unassembled WGS sequence"/>
</dbReference>
<dbReference type="Pfam" id="PF05016">
    <property type="entry name" value="ParE_toxin"/>
    <property type="match status" value="1"/>
</dbReference>
<accession>A0ABN7RDD3</accession>
<evidence type="ECO:0000256" key="1">
    <source>
        <dbReference type="ARBA" id="ARBA00022649"/>
    </source>
</evidence>
<protein>
    <recommendedName>
        <fullName evidence="4">Type II toxin-antitoxin system RelE/ParE family toxin</fullName>
    </recommendedName>
</protein>
<name>A0ABN7RDD3_9BACT</name>
<dbReference type="RefSeq" id="WP_215234407.1">
    <property type="nucleotide sequence ID" value="NZ_CAJRAU010000004.1"/>
</dbReference>
<keyword evidence="3" id="KW-1185">Reference proteome</keyword>
<sequence>MTFKILVSPHALDDIEAAAHYYNEKVTGLGSRFAHQVQSTIEKIADNPFMYEVRYNGIRCAGVWKFPFLIHFTADKEAGTVLILSVYSTYQNPKW</sequence>
<dbReference type="InterPro" id="IPR035093">
    <property type="entry name" value="RelE/ParE_toxin_dom_sf"/>
</dbReference>
<evidence type="ECO:0000313" key="3">
    <source>
        <dbReference type="Proteomes" id="UP000679725"/>
    </source>
</evidence>
<keyword evidence="1" id="KW-1277">Toxin-antitoxin system</keyword>
<reference evidence="2 3" key="1">
    <citation type="submission" date="2021-04" db="EMBL/GenBank/DDBJ databases">
        <authorList>
            <person name="Rodrigo-Torres L."/>
            <person name="Arahal R. D."/>
            <person name="Lucena T."/>
        </authorList>
    </citation>
    <scope>NUCLEOTIDE SEQUENCE [LARGE SCALE GENOMIC DNA]</scope>
    <source>
        <strain evidence="2 3">CECT 9623</strain>
    </source>
</reference>
<gene>
    <name evidence="2" type="ORF">DYBT9623_03074</name>
</gene>
<organism evidence="2 3">
    <name type="scientific">Dyadobacter linearis</name>
    <dbReference type="NCBI Taxonomy" id="2823330"/>
    <lineage>
        <taxon>Bacteria</taxon>
        <taxon>Pseudomonadati</taxon>
        <taxon>Bacteroidota</taxon>
        <taxon>Cytophagia</taxon>
        <taxon>Cytophagales</taxon>
        <taxon>Spirosomataceae</taxon>
        <taxon>Dyadobacter</taxon>
    </lineage>
</organism>
<dbReference type="InterPro" id="IPR007712">
    <property type="entry name" value="RelE/ParE_toxin"/>
</dbReference>
<proteinExistence type="predicted"/>
<evidence type="ECO:0000313" key="2">
    <source>
        <dbReference type="EMBL" id="CAG5070529.1"/>
    </source>
</evidence>
<evidence type="ECO:0008006" key="4">
    <source>
        <dbReference type="Google" id="ProtNLM"/>
    </source>
</evidence>
<dbReference type="EMBL" id="CAJRAU010000004">
    <property type="protein sequence ID" value="CAG5070529.1"/>
    <property type="molecule type" value="Genomic_DNA"/>
</dbReference>
<dbReference type="Gene3D" id="3.30.2310.20">
    <property type="entry name" value="RelE-like"/>
    <property type="match status" value="1"/>
</dbReference>